<name>A0AB37UJN0_9CYAN</name>
<organism evidence="1 2">
    <name type="scientific">Chroococcidiopsis cubana SAG 39.79</name>
    <dbReference type="NCBI Taxonomy" id="388085"/>
    <lineage>
        <taxon>Bacteria</taxon>
        <taxon>Bacillati</taxon>
        <taxon>Cyanobacteriota</taxon>
        <taxon>Cyanophyceae</taxon>
        <taxon>Chroococcidiopsidales</taxon>
        <taxon>Chroococcidiopsidaceae</taxon>
        <taxon>Chroococcidiopsis</taxon>
    </lineage>
</organism>
<dbReference type="RefSeq" id="WP_106167305.1">
    <property type="nucleotide sequence ID" value="NZ_JAVKZF010000002.1"/>
</dbReference>
<proteinExistence type="predicted"/>
<evidence type="ECO:0000313" key="2">
    <source>
        <dbReference type="Proteomes" id="UP000282574"/>
    </source>
</evidence>
<evidence type="ECO:0008006" key="3">
    <source>
        <dbReference type="Google" id="ProtNLM"/>
    </source>
</evidence>
<keyword evidence="2" id="KW-1185">Reference proteome</keyword>
<dbReference type="Proteomes" id="UP000282574">
    <property type="component" value="Unassembled WGS sequence"/>
</dbReference>
<protein>
    <recommendedName>
        <fullName evidence="3">GIY-YIG domain-containing protein</fullName>
    </recommendedName>
</protein>
<reference evidence="1 2" key="1">
    <citation type="journal article" date="2019" name="Genome Biol. Evol.">
        <title>Day and night: Metabolic profiles and evolutionary relationships of six axenic non-marine cyanobacteria.</title>
        <authorList>
            <person name="Will S.E."/>
            <person name="Henke P."/>
            <person name="Boedeker C."/>
            <person name="Huang S."/>
            <person name="Brinkmann H."/>
            <person name="Rohde M."/>
            <person name="Jarek M."/>
            <person name="Friedl T."/>
            <person name="Seufert S."/>
            <person name="Schumacher M."/>
            <person name="Overmann J."/>
            <person name="Neumann-Schaal M."/>
            <person name="Petersen J."/>
        </authorList>
    </citation>
    <scope>NUCLEOTIDE SEQUENCE [LARGE SCALE GENOMIC DNA]</scope>
    <source>
        <strain evidence="1 2">SAG 39.79</strain>
    </source>
</reference>
<dbReference type="InterPro" id="IPR035901">
    <property type="entry name" value="GIY-YIG_endonuc_sf"/>
</dbReference>
<dbReference type="AlphaFoldDB" id="A0AB37UJN0"/>
<sequence length="133" mass="15615">MLVNTPALVKDLLALLPDVLPSVSIFELKELPRSSACYLWTKEDEVLYVGLTGNMHFRWNNPRPMKLEQLRKRGATRVSWISLKQGRRFDEMDDEKILEAVLIQLYQPPLNIEWHPGKKFLWADQKRPSRKLC</sequence>
<evidence type="ECO:0000313" key="1">
    <source>
        <dbReference type="EMBL" id="RUT11586.1"/>
    </source>
</evidence>
<comment type="caution">
    <text evidence="1">The sequence shown here is derived from an EMBL/GenBank/DDBJ whole genome shotgun (WGS) entry which is preliminary data.</text>
</comment>
<dbReference type="SUPFAM" id="SSF82771">
    <property type="entry name" value="GIY-YIG endonuclease"/>
    <property type="match status" value="1"/>
</dbReference>
<accession>A0AB37UJN0</accession>
<dbReference type="Gene3D" id="3.40.1440.10">
    <property type="entry name" value="GIY-YIG endonuclease"/>
    <property type="match status" value="1"/>
</dbReference>
<dbReference type="EMBL" id="RSCK01000023">
    <property type="protein sequence ID" value="RUT11586.1"/>
    <property type="molecule type" value="Genomic_DNA"/>
</dbReference>
<gene>
    <name evidence="1" type="ORF">DSM107010_30730</name>
</gene>